<name>A0A2T9Z4S6_9FUNG</name>
<evidence type="ECO:0000256" key="7">
    <source>
        <dbReference type="ARBA" id="ARBA00023128"/>
    </source>
</evidence>
<evidence type="ECO:0000256" key="6">
    <source>
        <dbReference type="ARBA" id="ARBA00022982"/>
    </source>
</evidence>
<dbReference type="GO" id="GO:0045271">
    <property type="term" value="C:respiratory chain complex I"/>
    <property type="evidence" value="ECO:0007669"/>
    <property type="project" value="InterPro"/>
</dbReference>
<evidence type="ECO:0000256" key="1">
    <source>
        <dbReference type="ARBA" id="ARBA00004443"/>
    </source>
</evidence>
<evidence type="ECO:0000313" key="11">
    <source>
        <dbReference type="Proteomes" id="UP000245699"/>
    </source>
</evidence>
<organism evidence="10 11">
    <name type="scientific">Furculomyces boomerangus</name>
    <dbReference type="NCBI Taxonomy" id="61424"/>
    <lineage>
        <taxon>Eukaryota</taxon>
        <taxon>Fungi</taxon>
        <taxon>Fungi incertae sedis</taxon>
        <taxon>Zoopagomycota</taxon>
        <taxon>Kickxellomycotina</taxon>
        <taxon>Harpellomycetes</taxon>
        <taxon>Harpellales</taxon>
        <taxon>Harpellaceae</taxon>
        <taxon>Furculomyces</taxon>
    </lineage>
</organism>
<dbReference type="Pfam" id="PF05347">
    <property type="entry name" value="Complex1_LYR"/>
    <property type="match status" value="1"/>
</dbReference>
<dbReference type="InterPro" id="IPR045299">
    <property type="entry name" value="Complex1_LYR_NDUFA6_LYRM6"/>
</dbReference>
<evidence type="ECO:0000256" key="4">
    <source>
        <dbReference type="ARBA" id="ARBA00022660"/>
    </source>
</evidence>
<comment type="caution">
    <text evidence="10">The sequence shown here is derived from an EMBL/GenBank/DDBJ whole genome shotgun (WGS) entry which is preliminary data.</text>
</comment>
<gene>
    <name evidence="10" type="ORF">BB559_000532</name>
</gene>
<dbReference type="CDD" id="cd20266">
    <property type="entry name" value="Complex1_LYR_NDUFA6_LYRM6"/>
    <property type="match status" value="1"/>
</dbReference>
<keyword evidence="8" id="KW-0472">Membrane</keyword>
<reference evidence="10 11" key="1">
    <citation type="journal article" date="2018" name="MBio">
        <title>Comparative Genomics Reveals the Core Gene Toolbox for the Fungus-Insect Symbiosis.</title>
        <authorList>
            <person name="Wang Y."/>
            <person name="Stata M."/>
            <person name="Wang W."/>
            <person name="Stajich J.E."/>
            <person name="White M.M."/>
            <person name="Moncalvo J.M."/>
        </authorList>
    </citation>
    <scope>NUCLEOTIDE SEQUENCE [LARGE SCALE GENOMIC DNA]</scope>
    <source>
        <strain evidence="10 11">AUS-77-4</strain>
    </source>
</reference>
<dbReference type="EMBL" id="MBFT01000026">
    <property type="protein sequence ID" value="PVU99615.1"/>
    <property type="molecule type" value="Genomic_DNA"/>
</dbReference>
<dbReference type="OrthoDB" id="14535at2759"/>
<proteinExistence type="inferred from homology"/>
<dbReference type="InterPro" id="IPR016488">
    <property type="entry name" value="NADH_Ub_cplx-1_asu_su-6"/>
</dbReference>
<keyword evidence="7" id="KW-0496">Mitochondrion</keyword>
<evidence type="ECO:0000256" key="5">
    <source>
        <dbReference type="ARBA" id="ARBA00022792"/>
    </source>
</evidence>
<dbReference type="GO" id="GO:0006979">
    <property type="term" value="P:response to oxidative stress"/>
    <property type="evidence" value="ECO:0007669"/>
    <property type="project" value="TreeGrafter"/>
</dbReference>
<dbReference type="InterPro" id="IPR008011">
    <property type="entry name" value="Complex1_LYR_dom"/>
</dbReference>
<evidence type="ECO:0000256" key="3">
    <source>
        <dbReference type="ARBA" id="ARBA00022448"/>
    </source>
</evidence>
<dbReference type="AlphaFoldDB" id="A0A2T9Z4S6"/>
<evidence type="ECO:0000313" key="10">
    <source>
        <dbReference type="EMBL" id="PVU99615.1"/>
    </source>
</evidence>
<keyword evidence="3" id="KW-0813">Transport</keyword>
<dbReference type="PANTHER" id="PTHR12964">
    <property type="entry name" value="NADH-UBIQUINONE OXIDOREDUCTASE B14 SUBUNIT"/>
    <property type="match status" value="1"/>
</dbReference>
<feature type="domain" description="Complex 1 LYR protein" evidence="9">
    <location>
        <begin position="21"/>
        <end position="77"/>
    </location>
</feature>
<keyword evidence="4" id="KW-0679">Respiratory chain</keyword>
<evidence type="ECO:0000256" key="8">
    <source>
        <dbReference type="ARBA" id="ARBA00023136"/>
    </source>
</evidence>
<comment type="similarity">
    <text evidence="2">Belongs to the complex I LYR family.</text>
</comment>
<evidence type="ECO:0000256" key="2">
    <source>
        <dbReference type="ARBA" id="ARBA00009508"/>
    </source>
</evidence>
<dbReference type="STRING" id="61424.A0A2T9Z4S6"/>
<keyword evidence="5" id="KW-0999">Mitochondrion inner membrane</keyword>
<keyword evidence="11" id="KW-1185">Reference proteome</keyword>
<keyword evidence="6" id="KW-0249">Electron transport</keyword>
<dbReference type="GO" id="GO:0005743">
    <property type="term" value="C:mitochondrial inner membrane"/>
    <property type="evidence" value="ECO:0007669"/>
    <property type="project" value="UniProtKB-SubCell"/>
</dbReference>
<dbReference type="Proteomes" id="UP000245699">
    <property type="component" value="Unassembled WGS sequence"/>
</dbReference>
<accession>A0A2T9Z4S6</accession>
<comment type="subcellular location">
    <subcellularLocation>
        <location evidence="1">Mitochondrion inner membrane</location>
        <topology evidence="1">Peripheral membrane protein</topology>
        <orientation evidence="1">Matrix side</orientation>
    </subcellularLocation>
</comment>
<evidence type="ECO:0000259" key="9">
    <source>
        <dbReference type="Pfam" id="PF05347"/>
    </source>
</evidence>
<protein>
    <recommendedName>
        <fullName evidence="9">Complex 1 LYR protein domain-containing protein</fullName>
    </recommendedName>
</protein>
<sequence>MPVIHPVATQFSKTLVESRVRAIRLYRDWQKAVPEITAEYRLNYPMHVIRQKIRQEFEKNRELTNIGAINIALFKGRATYEETLNCWSQVNHINNYFNEDYRPTQKKAIETNFLSGFLSGQN</sequence>
<dbReference type="PANTHER" id="PTHR12964:SF0">
    <property type="entry name" value="NADH DEHYDROGENASE [UBIQUINONE] 1 ALPHA SUBCOMPLEX SUBUNIT 6"/>
    <property type="match status" value="1"/>
</dbReference>